<evidence type="ECO:0000313" key="2">
    <source>
        <dbReference type="EMBL" id="KAJ6446986.1"/>
    </source>
</evidence>
<comment type="caution">
    <text evidence="2">The sequence shown here is derived from an EMBL/GenBank/DDBJ whole genome shotgun (WGS) entry which is preliminary data.</text>
</comment>
<feature type="compositionally biased region" description="Low complexity" evidence="1">
    <location>
        <begin position="352"/>
        <end position="366"/>
    </location>
</feature>
<sequence length="432" mass="45999">MQSGTLIRIMSYYDNQQQWSGPGQNQNNWEHQSGTSTPVRSAGASAPQPQDEFAFSYQFDEVDRAFENLSKSGKGYGMGGRREFPKTADALAGARPQANRRGGLAHVVRAPTNQAAPPPMRVDSRASHGGGPRSHHMNAFDDARGPPGQNLHNFYATQRHQPSRGSNEAEQVMQAKRRMAAQRERELRNLHTEQQYQRTSLFIMFPVLEPFHLARPLLVRLRVAALSHNVLTDVAQHAGKHMSEEETRELIARQRSALYGEGPFAEKSGYVDENGNMRPGAPVVSGPASLRGPSPLTFDNIGRAPSGAEVPTPGSASDHAQNNPSPRPQSTTSPQTAGPTNKAFENAVGPQSRTSNSSPTGGSPPRDLAPGSKPGQTGATVAPIGTRPSGTPAVGASGKRSTTPLTSSGGWGRGNGVWGQSSGIGAQASVWG</sequence>
<dbReference type="AlphaFoldDB" id="A0AB34G7T3"/>
<proteinExistence type="predicted"/>
<evidence type="ECO:0000313" key="3">
    <source>
        <dbReference type="Proteomes" id="UP001163105"/>
    </source>
</evidence>
<keyword evidence="3" id="KW-1185">Reference proteome</keyword>
<dbReference type="EMBL" id="JAQHRD010000001">
    <property type="protein sequence ID" value="KAJ6446986.1"/>
    <property type="molecule type" value="Genomic_DNA"/>
</dbReference>
<feature type="region of interest" description="Disordered" evidence="1">
    <location>
        <begin position="18"/>
        <end position="48"/>
    </location>
</feature>
<feature type="compositionally biased region" description="Polar residues" evidence="1">
    <location>
        <begin position="18"/>
        <end position="39"/>
    </location>
</feature>
<feature type="compositionally biased region" description="Polar residues" evidence="1">
    <location>
        <begin position="314"/>
        <end position="323"/>
    </location>
</feature>
<evidence type="ECO:0000256" key="1">
    <source>
        <dbReference type="SAM" id="MobiDB-lite"/>
    </source>
</evidence>
<dbReference type="Proteomes" id="UP001163105">
    <property type="component" value="Unassembled WGS sequence"/>
</dbReference>
<organism evidence="2 3">
    <name type="scientific">Purpureocillium lavendulum</name>
    <dbReference type="NCBI Taxonomy" id="1247861"/>
    <lineage>
        <taxon>Eukaryota</taxon>
        <taxon>Fungi</taxon>
        <taxon>Dikarya</taxon>
        <taxon>Ascomycota</taxon>
        <taxon>Pezizomycotina</taxon>
        <taxon>Sordariomycetes</taxon>
        <taxon>Hypocreomycetidae</taxon>
        <taxon>Hypocreales</taxon>
        <taxon>Ophiocordycipitaceae</taxon>
        <taxon>Purpureocillium</taxon>
    </lineage>
</organism>
<accession>A0AB34G7T3</accession>
<feature type="region of interest" description="Disordered" evidence="1">
    <location>
        <begin position="111"/>
        <end position="151"/>
    </location>
</feature>
<protein>
    <submittedName>
        <fullName evidence="2">MFS monosaccharide transporter</fullName>
    </submittedName>
</protein>
<feature type="region of interest" description="Disordered" evidence="1">
    <location>
        <begin position="269"/>
        <end position="432"/>
    </location>
</feature>
<feature type="compositionally biased region" description="Polar residues" evidence="1">
    <location>
        <begin position="399"/>
        <end position="408"/>
    </location>
</feature>
<reference evidence="2" key="1">
    <citation type="submission" date="2023-01" db="EMBL/GenBank/DDBJ databases">
        <title>The growth and conidiation of Purpureocillium lavendulum are regulated by nitrogen source and histone H3K14 acetylation.</title>
        <authorList>
            <person name="Tang P."/>
            <person name="Han J."/>
            <person name="Zhang C."/>
            <person name="Tang P."/>
            <person name="Qi F."/>
            <person name="Zhang K."/>
            <person name="Liang L."/>
        </authorList>
    </citation>
    <scope>NUCLEOTIDE SEQUENCE</scope>
    <source>
        <strain evidence="2">YMF1.00683</strain>
    </source>
</reference>
<name>A0AB34G7T3_9HYPO</name>
<gene>
    <name evidence="2" type="ORF">O9K51_01761</name>
</gene>